<dbReference type="Proteomes" id="UP000235145">
    <property type="component" value="Unassembled WGS sequence"/>
</dbReference>
<sequence length="161" mass="18157">MQVINADKLMDDGEYEEILEDMREEGRKFGTTPRSPMKFFNHIASFDASLAAMYSDSHVESTTVSCLELFQVTAPPFRVLKDILDRNPMGSARVPLISTDHAQSKGYIKARSLSEVLHSEALPEPGLNPLECRDVVSYEQYVIDIQNEEADYTPTGFDIYT</sequence>
<gene>
    <name evidence="1" type="ORF">LSAT_V11C800408040</name>
</gene>
<name>A0A9R1ULT8_LACSA</name>
<reference evidence="1 2" key="1">
    <citation type="journal article" date="2017" name="Nat. Commun.">
        <title>Genome assembly with in vitro proximity ligation data and whole-genome triplication in lettuce.</title>
        <authorList>
            <person name="Reyes-Chin-Wo S."/>
            <person name="Wang Z."/>
            <person name="Yang X."/>
            <person name="Kozik A."/>
            <person name="Arikit S."/>
            <person name="Song C."/>
            <person name="Xia L."/>
            <person name="Froenicke L."/>
            <person name="Lavelle D.O."/>
            <person name="Truco M.J."/>
            <person name="Xia R."/>
            <person name="Zhu S."/>
            <person name="Xu C."/>
            <person name="Xu H."/>
            <person name="Xu X."/>
            <person name="Cox K."/>
            <person name="Korf I."/>
            <person name="Meyers B.C."/>
            <person name="Michelmore R.W."/>
        </authorList>
    </citation>
    <scope>NUCLEOTIDE SEQUENCE [LARGE SCALE GENOMIC DNA]</scope>
    <source>
        <strain evidence="2">cv. Salinas</strain>
        <tissue evidence="1">Seedlings</tissue>
    </source>
</reference>
<accession>A0A9R1ULT8</accession>
<evidence type="ECO:0000313" key="1">
    <source>
        <dbReference type="EMBL" id="KAJ0189736.1"/>
    </source>
</evidence>
<proteinExistence type="predicted"/>
<dbReference type="EMBL" id="NBSK02000008">
    <property type="protein sequence ID" value="KAJ0189736.1"/>
    <property type="molecule type" value="Genomic_DNA"/>
</dbReference>
<dbReference type="AlphaFoldDB" id="A0A9R1ULT8"/>
<comment type="caution">
    <text evidence="1">The sequence shown here is derived from an EMBL/GenBank/DDBJ whole genome shotgun (WGS) entry which is preliminary data.</text>
</comment>
<keyword evidence="2" id="KW-1185">Reference proteome</keyword>
<protein>
    <submittedName>
        <fullName evidence="1">Uncharacterized protein</fullName>
    </submittedName>
</protein>
<organism evidence="1 2">
    <name type="scientific">Lactuca sativa</name>
    <name type="common">Garden lettuce</name>
    <dbReference type="NCBI Taxonomy" id="4236"/>
    <lineage>
        <taxon>Eukaryota</taxon>
        <taxon>Viridiplantae</taxon>
        <taxon>Streptophyta</taxon>
        <taxon>Embryophyta</taxon>
        <taxon>Tracheophyta</taxon>
        <taxon>Spermatophyta</taxon>
        <taxon>Magnoliopsida</taxon>
        <taxon>eudicotyledons</taxon>
        <taxon>Gunneridae</taxon>
        <taxon>Pentapetalae</taxon>
        <taxon>asterids</taxon>
        <taxon>campanulids</taxon>
        <taxon>Asterales</taxon>
        <taxon>Asteraceae</taxon>
        <taxon>Cichorioideae</taxon>
        <taxon>Cichorieae</taxon>
        <taxon>Lactucinae</taxon>
        <taxon>Lactuca</taxon>
    </lineage>
</organism>
<evidence type="ECO:0000313" key="2">
    <source>
        <dbReference type="Proteomes" id="UP000235145"/>
    </source>
</evidence>